<feature type="region of interest" description="Disordered" evidence="1">
    <location>
        <begin position="362"/>
        <end position="386"/>
    </location>
</feature>
<dbReference type="AlphaFoldDB" id="A0AAD7EJ34"/>
<keyword evidence="3" id="KW-1185">Reference proteome</keyword>
<comment type="caution">
    <text evidence="2">The sequence shown here is derived from an EMBL/GenBank/DDBJ whole genome shotgun (WGS) entry which is preliminary data.</text>
</comment>
<proteinExistence type="predicted"/>
<reference evidence="2" key="1">
    <citation type="submission" date="2023-03" db="EMBL/GenBank/DDBJ databases">
        <title>Massive genome expansion in bonnet fungi (Mycena s.s.) driven by repeated elements and novel gene families across ecological guilds.</title>
        <authorList>
            <consortium name="Lawrence Berkeley National Laboratory"/>
            <person name="Harder C.B."/>
            <person name="Miyauchi S."/>
            <person name="Viragh M."/>
            <person name="Kuo A."/>
            <person name="Thoen E."/>
            <person name="Andreopoulos B."/>
            <person name="Lu D."/>
            <person name="Skrede I."/>
            <person name="Drula E."/>
            <person name="Henrissat B."/>
            <person name="Morin E."/>
            <person name="Kohler A."/>
            <person name="Barry K."/>
            <person name="LaButti K."/>
            <person name="Morin E."/>
            <person name="Salamov A."/>
            <person name="Lipzen A."/>
            <person name="Mereny Z."/>
            <person name="Hegedus B."/>
            <person name="Baldrian P."/>
            <person name="Stursova M."/>
            <person name="Weitz H."/>
            <person name="Taylor A."/>
            <person name="Grigoriev I.V."/>
            <person name="Nagy L.G."/>
            <person name="Martin F."/>
            <person name="Kauserud H."/>
        </authorList>
    </citation>
    <scope>NUCLEOTIDE SEQUENCE</scope>
    <source>
        <strain evidence="2">CBHHK002</strain>
    </source>
</reference>
<evidence type="ECO:0000313" key="3">
    <source>
        <dbReference type="Proteomes" id="UP001218218"/>
    </source>
</evidence>
<sequence>MVFRRNKETKTACLNLRAEKPGPSGYSESRIFYKHCAVLSHLPSENHRRDGTQKCCEYLSGVAEQTGRSLFGDACWTATFALRSHHRQRGNEDCTLDPMDQSITHISTEPRLPTELECLIFGIAALSHPGGIPNLMLVSWRNAVKHLFIEEATTVEAEAIVTACHHITTLFDNGTYTLDVGAILTLQHIRRLALIISTFLERYTSDDTPSLFRNITHLELIGLYLDDTELNGVCVRLALIPAVTHVAFNLAPLPETFYTTLGIGYIRQGGHLARTGSQTATTWGFNANRIRMDHILHIYPAFINHIFKEEAPGHMWYIERPSSSIRCITSLTVMVLALPTATRGHSRQDGVPDLTSVVLNRTERDHRLRKKGDGRRRKMAGDGRWL</sequence>
<accession>A0AAD7EJ34</accession>
<dbReference type="EMBL" id="JARIHO010000037">
    <property type="protein sequence ID" value="KAJ7330267.1"/>
    <property type="molecule type" value="Genomic_DNA"/>
</dbReference>
<gene>
    <name evidence="2" type="ORF">DFH08DRAFT_940265</name>
</gene>
<protein>
    <submittedName>
        <fullName evidence="2">Uncharacterized protein</fullName>
    </submittedName>
</protein>
<evidence type="ECO:0000313" key="2">
    <source>
        <dbReference type="EMBL" id="KAJ7330267.1"/>
    </source>
</evidence>
<organism evidence="2 3">
    <name type="scientific">Mycena albidolilacea</name>
    <dbReference type="NCBI Taxonomy" id="1033008"/>
    <lineage>
        <taxon>Eukaryota</taxon>
        <taxon>Fungi</taxon>
        <taxon>Dikarya</taxon>
        <taxon>Basidiomycota</taxon>
        <taxon>Agaricomycotina</taxon>
        <taxon>Agaricomycetes</taxon>
        <taxon>Agaricomycetidae</taxon>
        <taxon>Agaricales</taxon>
        <taxon>Marasmiineae</taxon>
        <taxon>Mycenaceae</taxon>
        <taxon>Mycena</taxon>
    </lineage>
</organism>
<feature type="compositionally biased region" description="Basic residues" evidence="1">
    <location>
        <begin position="367"/>
        <end position="378"/>
    </location>
</feature>
<name>A0AAD7EJ34_9AGAR</name>
<dbReference type="Proteomes" id="UP001218218">
    <property type="component" value="Unassembled WGS sequence"/>
</dbReference>
<evidence type="ECO:0000256" key="1">
    <source>
        <dbReference type="SAM" id="MobiDB-lite"/>
    </source>
</evidence>